<evidence type="ECO:0000256" key="2">
    <source>
        <dbReference type="ARBA" id="ARBA00022692"/>
    </source>
</evidence>
<protein>
    <recommendedName>
        <fullName evidence="7">Pali-domain-containing protein</fullName>
    </recommendedName>
</protein>
<keyword evidence="4 5" id="KW-0472">Membrane</keyword>
<dbReference type="AlphaFoldDB" id="A0A1X0QT72"/>
<proteinExistence type="predicted"/>
<accession>A0A1X0QT72</accession>
<keyword evidence="2 5" id="KW-0812">Transmembrane</keyword>
<dbReference type="Pfam" id="PF06687">
    <property type="entry name" value="SUR7"/>
    <property type="match status" value="1"/>
</dbReference>
<dbReference type="OrthoDB" id="2327445at2759"/>
<feature type="transmembrane region" description="Helical" evidence="5">
    <location>
        <begin position="100"/>
        <end position="121"/>
    </location>
</feature>
<name>A0A1X0QT72_RHIZD</name>
<organism evidence="6">
    <name type="scientific">Rhizopus microsporus var. microsporus</name>
    <dbReference type="NCBI Taxonomy" id="86635"/>
    <lineage>
        <taxon>Eukaryota</taxon>
        <taxon>Fungi</taxon>
        <taxon>Fungi incertae sedis</taxon>
        <taxon>Mucoromycota</taxon>
        <taxon>Mucoromycotina</taxon>
        <taxon>Mucoromycetes</taxon>
        <taxon>Mucorales</taxon>
        <taxon>Mucorineae</taxon>
        <taxon>Rhizopodaceae</taxon>
        <taxon>Rhizopus</taxon>
    </lineage>
</organism>
<dbReference type="GO" id="GO:0035838">
    <property type="term" value="C:growing cell tip"/>
    <property type="evidence" value="ECO:0007669"/>
    <property type="project" value="TreeGrafter"/>
</dbReference>
<feature type="transmembrane region" description="Helical" evidence="5">
    <location>
        <begin position="128"/>
        <end position="152"/>
    </location>
</feature>
<dbReference type="PANTHER" id="PTHR28013:SF3">
    <property type="entry name" value="PROTEIN DCV1-RELATED"/>
    <property type="match status" value="1"/>
</dbReference>
<gene>
    <name evidence="6" type="ORF">BCV72DRAFT_258048</name>
</gene>
<dbReference type="InterPro" id="IPR051380">
    <property type="entry name" value="pH-response_reg_palI/RIM9"/>
</dbReference>
<comment type="subcellular location">
    <subcellularLocation>
        <location evidence="1">Membrane</location>
        <topology evidence="1">Multi-pass membrane protein</topology>
    </subcellularLocation>
</comment>
<dbReference type="GO" id="GO:0032153">
    <property type="term" value="C:cell division site"/>
    <property type="evidence" value="ECO:0007669"/>
    <property type="project" value="TreeGrafter"/>
</dbReference>
<feature type="transmembrane region" description="Helical" evidence="5">
    <location>
        <begin position="172"/>
        <end position="196"/>
    </location>
</feature>
<evidence type="ECO:0008006" key="7">
    <source>
        <dbReference type="Google" id="ProtNLM"/>
    </source>
</evidence>
<dbReference type="InterPro" id="IPR009571">
    <property type="entry name" value="SUR7/Rim9-like_fungi"/>
</dbReference>
<dbReference type="VEuPathDB" id="FungiDB:BCV72DRAFT_258048"/>
<evidence type="ECO:0000313" key="6">
    <source>
        <dbReference type="EMBL" id="ORE02965.1"/>
    </source>
</evidence>
<dbReference type="EMBL" id="KV922024">
    <property type="protein sequence ID" value="ORE02965.1"/>
    <property type="molecule type" value="Genomic_DNA"/>
</dbReference>
<evidence type="ECO:0000256" key="5">
    <source>
        <dbReference type="SAM" id="Phobius"/>
    </source>
</evidence>
<reference evidence="6" key="1">
    <citation type="journal article" date="2016" name="Proc. Natl. Acad. Sci. U.S.A.">
        <title>Lipid metabolic changes in an early divergent fungus govern the establishment of a mutualistic symbiosis with endobacteria.</title>
        <authorList>
            <person name="Lastovetsky O.A."/>
            <person name="Gaspar M.L."/>
            <person name="Mondo S.J."/>
            <person name="LaButti K.M."/>
            <person name="Sandor L."/>
            <person name="Grigoriev I.V."/>
            <person name="Henry S.A."/>
            <person name="Pawlowska T.E."/>
        </authorList>
    </citation>
    <scope>NUCLEOTIDE SEQUENCE [LARGE SCALE GENOMIC DNA]</scope>
    <source>
        <strain evidence="6">ATCC 52814</strain>
    </source>
</reference>
<evidence type="ECO:0000256" key="4">
    <source>
        <dbReference type="ARBA" id="ARBA00023136"/>
    </source>
</evidence>
<dbReference type="PANTHER" id="PTHR28013">
    <property type="entry name" value="PROTEIN DCV1-RELATED"/>
    <property type="match status" value="1"/>
</dbReference>
<evidence type="ECO:0000256" key="3">
    <source>
        <dbReference type="ARBA" id="ARBA00022989"/>
    </source>
</evidence>
<dbReference type="Proteomes" id="UP000242414">
    <property type="component" value="Unassembled WGS sequence"/>
</dbReference>
<sequence length="207" mass="22727">MAFFGHLATFFTFAALVLEVFTMIGNTYNRAFLHSLYFATLNIKDQFVTFGLWSYCSGTGSNVNFCSHPVPAFDWSQANGVQSVIGDMHNMDRVFLANFILYWIALGLTLIALIVTVLSSFRRGPDFCAAIATFFAFVVMLAVFVIVLVISIRGINIAKGTNSDIQGSLGPATWMTLGAFVALLFSSISYCFACIFGPGRIRSQDKV</sequence>
<evidence type="ECO:0000256" key="1">
    <source>
        <dbReference type="ARBA" id="ARBA00004141"/>
    </source>
</evidence>
<keyword evidence="3 5" id="KW-1133">Transmembrane helix</keyword>
<dbReference type="Gene3D" id="1.20.140.150">
    <property type="match status" value="1"/>
</dbReference>
<dbReference type="GO" id="GO:0005886">
    <property type="term" value="C:plasma membrane"/>
    <property type="evidence" value="ECO:0007669"/>
    <property type="project" value="InterPro"/>
</dbReference>